<evidence type="ECO:0000313" key="3">
    <source>
        <dbReference type="EMBL" id="CAL5129233.1"/>
    </source>
</evidence>
<reference evidence="3" key="1">
    <citation type="submission" date="2024-06" db="EMBL/GenBank/DDBJ databases">
        <authorList>
            <person name="Liu X."/>
            <person name="Lenzi L."/>
            <person name="Haldenby T S."/>
            <person name="Uol C."/>
        </authorList>
    </citation>
    <scope>NUCLEOTIDE SEQUENCE</scope>
</reference>
<keyword evidence="2" id="KW-1133">Transmembrane helix</keyword>
<dbReference type="Proteomes" id="UP001497525">
    <property type="component" value="Unassembled WGS sequence"/>
</dbReference>
<keyword evidence="2" id="KW-0812">Transmembrane</keyword>
<comment type="caution">
    <text evidence="3">The sequence shown here is derived from an EMBL/GenBank/DDBJ whole genome shotgun (WGS) entry which is preliminary data.</text>
</comment>
<evidence type="ECO:0000313" key="4">
    <source>
        <dbReference type="Proteomes" id="UP001497525"/>
    </source>
</evidence>
<keyword evidence="2" id="KW-0472">Membrane</keyword>
<sequence>MNFTELFTTFYFSSVASTESFIEPHSDRRSIPRNDEVTTVFGTTRYEQESSFPKPSEAIHAKRTSYTTLHFSVAPLSAPASTPPLGSSLTNESITVLSTVGEETVQPPTEDTSPVPNTQPLVPFSGFSSNPQVLEADETMIKTTGTTVSKRIATTTTSVTEQSEDLEDTSTPSSTVRELSTTEIPLAKPNQFSLYNITTSSTQKKTVERHSNAQANLFTTTRMPDRNASIAPVTTVVQTRQRDKTTTRSHYVDLITESGFWDGRNVNKTTSLAGSSESVRRVFGTNMAMIIIIVVISIIILISIIVNWAVCVCYRRRYERRKRLSWEQHQFHLSPYGLGSYLTTSRIPVEMSPNSNSARYNLTPQLRLQEGVNYLNGTINSASNGYVAAESLSLSDFEDSRLTNTNVHSQENHPNRPSEITESSGYGYTVHHAPSSVYRPPTPGTSSIAYASAVAGEITREQDRNEKMGRYHDLATVVDNLSAHSLRSATNYITFSSIDNVSTFVSQRPVHKDENQNK</sequence>
<feature type="region of interest" description="Disordered" evidence="1">
    <location>
        <begin position="104"/>
        <end position="123"/>
    </location>
</feature>
<feature type="compositionally biased region" description="Polar residues" evidence="1">
    <location>
        <begin position="106"/>
        <end position="123"/>
    </location>
</feature>
<gene>
    <name evidence="3" type="ORF">CDAUBV1_LOCUS177</name>
</gene>
<accession>A0AAV2SVR5</accession>
<organism evidence="3 4">
    <name type="scientific">Calicophoron daubneyi</name>
    <name type="common">Rumen fluke</name>
    <name type="synonym">Paramphistomum daubneyi</name>
    <dbReference type="NCBI Taxonomy" id="300641"/>
    <lineage>
        <taxon>Eukaryota</taxon>
        <taxon>Metazoa</taxon>
        <taxon>Spiralia</taxon>
        <taxon>Lophotrochozoa</taxon>
        <taxon>Platyhelminthes</taxon>
        <taxon>Trematoda</taxon>
        <taxon>Digenea</taxon>
        <taxon>Plagiorchiida</taxon>
        <taxon>Pronocephalata</taxon>
        <taxon>Paramphistomoidea</taxon>
        <taxon>Paramphistomidae</taxon>
        <taxon>Calicophoron</taxon>
    </lineage>
</organism>
<name>A0AAV2SVR5_CALDB</name>
<dbReference type="EMBL" id="CAXLJL010000001">
    <property type="protein sequence ID" value="CAL5129233.1"/>
    <property type="molecule type" value="Genomic_DNA"/>
</dbReference>
<dbReference type="AlphaFoldDB" id="A0AAV2SVR5"/>
<protein>
    <submittedName>
        <fullName evidence="3">Uncharacterized protein</fullName>
    </submittedName>
</protein>
<evidence type="ECO:0000256" key="2">
    <source>
        <dbReference type="SAM" id="Phobius"/>
    </source>
</evidence>
<feature type="region of interest" description="Disordered" evidence="1">
    <location>
        <begin position="155"/>
        <end position="174"/>
    </location>
</feature>
<feature type="transmembrane region" description="Helical" evidence="2">
    <location>
        <begin position="287"/>
        <end position="314"/>
    </location>
</feature>
<proteinExistence type="predicted"/>
<evidence type="ECO:0000256" key="1">
    <source>
        <dbReference type="SAM" id="MobiDB-lite"/>
    </source>
</evidence>
<feature type="region of interest" description="Disordered" evidence="1">
    <location>
        <begin position="405"/>
        <end position="427"/>
    </location>
</feature>